<accession>A0A8S1ARB1</accession>
<evidence type="ECO:0000313" key="3">
    <source>
        <dbReference type="EMBL" id="CAB3260450.1"/>
    </source>
</evidence>
<evidence type="ECO:0000313" key="2">
    <source>
        <dbReference type="EMBL" id="CAB3249016.1"/>
    </source>
</evidence>
<comment type="caution">
    <text evidence="2">The sequence shown here is derived from an EMBL/GenBank/DDBJ whole genome shotgun (WGS) entry which is preliminary data.</text>
</comment>
<sequence>MRWFNTVSMFGNHITDTAAEQSGRRTLHDRGTHQTGCARACDRAGSADEPPYSAGLPRPRTTLTHPLLWQSETPGSGRPPIY</sequence>
<dbReference type="Proteomes" id="UP000494256">
    <property type="component" value="Unassembled WGS sequence"/>
</dbReference>
<dbReference type="EMBL" id="CADEBD010000857">
    <property type="protein sequence ID" value="CAB3260450.1"/>
    <property type="molecule type" value="Genomic_DNA"/>
</dbReference>
<evidence type="ECO:0000256" key="1">
    <source>
        <dbReference type="SAM" id="MobiDB-lite"/>
    </source>
</evidence>
<protein>
    <submittedName>
        <fullName evidence="2">Uncharacterized protein</fullName>
    </submittedName>
</protein>
<feature type="region of interest" description="Disordered" evidence="1">
    <location>
        <begin position="38"/>
        <end position="82"/>
    </location>
</feature>
<name>A0A8S1ARB1_ARCPL</name>
<dbReference type="AlphaFoldDB" id="A0A8S1ARB1"/>
<evidence type="ECO:0000313" key="4">
    <source>
        <dbReference type="Proteomes" id="UP000494106"/>
    </source>
</evidence>
<keyword evidence="4" id="KW-1185">Reference proteome</keyword>
<proteinExistence type="predicted"/>
<evidence type="ECO:0000313" key="5">
    <source>
        <dbReference type="Proteomes" id="UP000494256"/>
    </source>
</evidence>
<dbReference type="Proteomes" id="UP000494106">
    <property type="component" value="Unassembled WGS sequence"/>
</dbReference>
<reference evidence="4 5" key="1">
    <citation type="submission" date="2020-04" db="EMBL/GenBank/DDBJ databases">
        <authorList>
            <person name="Wallbank WR R."/>
            <person name="Pardo Diaz C."/>
            <person name="Kozak K."/>
            <person name="Martin S."/>
            <person name="Jiggins C."/>
            <person name="Moest M."/>
            <person name="Warren A I."/>
            <person name="Byers J.R.P. K."/>
            <person name="Montejo-Kovacevich G."/>
            <person name="Yen C E."/>
        </authorList>
    </citation>
    <scope>NUCLEOTIDE SEQUENCE [LARGE SCALE GENOMIC DNA]</scope>
</reference>
<gene>
    <name evidence="2" type="ORF">APLA_LOCUS11941</name>
    <name evidence="3" type="ORF">APLA_LOCUS16957</name>
</gene>
<organism evidence="2 4">
    <name type="scientific">Arctia plantaginis</name>
    <name type="common">Wood tiger moth</name>
    <name type="synonym">Phalaena plantaginis</name>
    <dbReference type="NCBI Taxonomy" id="874455"/>
    <lineage>
        <taxon>Eukaryota</taxon>
        <taxon>Metazoa</taxon>
        <taxon>Ecdysozoa</taxon>
        <taxon>Arthropoda</taxon>
        <taxon>Hexapoda</taxon>
        <taxon>Insecta</taxon>
        <taxon>Pterygota</taxon>
        <taxon>Neoptera</taxon>
        <taxon>Endopterygota</taxon>
        <taxon>Lepidoptera</taxon>
        <taxon>Glossata</taxon>
        <taxon>Ditrysia</taxon>
        <taxon>Noctuoidea</taxon>
        <taxon>Erebidae</taxon>
        <taxon>Arctiinae</taxon>
        <taxon>Arctia</taxon>
    </lineage>
</organism>
<dbReference type="EMBL" id="CADEBC010000536">
    <property type="protein sequence ID" value="CAB3249016.1"/>
    <property type="molecule type" value="Genomic_DNA"/>
</dbReference>